<dbReference type="Gene3D" id="3.30.300.30">
    <property type="match status" value="1"/>
</dbReference>
<reference evidence="4 5" key="1">
    <citation type="submission" date="2024-02" db="EMBL/GenBank/DDBJ databases">
        <title>De novo assembly and annotation of 12 fungi associated with fruit tree decline syndrome in Ontario, Canada.</title>
        <authorList>
            <person name="Sulman M."/>
            <person name="Ellouze W."/>
            <person name="Ilyukhin E."/>
        </authorList>
    </citation>
    <scope>NUCLEOTIDE SEQUENCE [LARGE SCALE GENOMIC DNA]</scope>
    <source>
        <strain evidence="4 5">M1-105</strain>
    </source>
</reference>
<organism evidence="4 5">
    <name type="scientific">Neofusicoccum ribis</name>
    <dbReference type="NCBI Taxonomy" id="45134"/>
    <lineage>
        <taxon>Eukaryota</taxon>
        <taxon>Fungi</taxon>
        <taxon>Dikarya</taxon>
        <taxon>Ascomycota</taxon>
        <taxon>Pezizomycotina</taxon>
        <taxon>Dothideomycetes</taxon>
        <taxon>Dothideomycetes incertae sedis</taxon>
        <taxon>Botryosphaeriales</taxon>
        <taxon>Botryosphaeriaceae</taxon>
        <taxon>Neofusicoccum</taxon>
    </lineage>
</organism>
<feature type="transmembrane region" description="Helical" evidence="2">
    <location>
        <begin position="515"/>
        <end position="535"/>
    </location>
</feature>
<evidence type="ECO:0000256" key="1">
    <source>
        <dbReference type="SAM" id="MobiDB-lite"/>
    </source>
</evidence>
<keyword evidence="2" id="KW-0812">Transmembrane</keyword>
<dbReference type="InterPro" id="IPR039261">
    <property type="entry name" value="FNR_nucleotide-bd"/>
</dbReference>
<evidence type="ECO:0000313" key="5">
    <source>
        <dbReference type="Proteomes" id="UP001521116"/>
    </source>
</evidence>
<keyword evidence="2" id="KW-0472">Membrane</keyword>
<dbReference type="Gene3D" id="3.40.50.12780">
    <property type="entry name" value="N-terminal domain of ligase-like"/>
    <property type="match status" value="2"/>
</dbReference>
<dbReference type="PANTHER" id="PTHR33927">
    <property type="entry name" value="TRANSMEMBRANE PROTEIN"/>
    <property type="match status" value="1"/>
</dbReference>
<feature type="region of interest" description="Disordered" evidence="1">
    <location>
        <begin position="427"/>
        <end position="448"/>
    </location>
</feature>
<dbReference type="Pfam" id="PF00501">
    <property type="entry name" value="AMP-binding"/>
    <property type="match status" value="2"/>
</dbReference>
<dbReference type="PROSITE" id="PS00455">
    <property type="entry name" value="AMP_BINDING"/>
    <property type="match status" value="1"/>
</dbReference>
<dbReference type="Proteomes" id="UP001521116">
    <property type="component" value="Unassembled WGS sequence"/>
</dbReference>
<feature type="transmembrane region" description="Helical" evidence="2">
    <location>
        <begin position="664"/>
        <end position="683"/>
    </location>
</feature>
<feature type="transmembrane region" description="Helical" evidence="2">
    <location>
        <begin position="626"/>
        <end position="652"/>
    </location>
</feature>
<keyword evidence="5" id="KW-1185">Reference proteome</keyword>
<dbReference type="PANTHER" id="PTHR33927:SF5">
    <property type="entry name" value="ENZYME, PUTATIVE (AFU_ORTHOLOGUE AFUA_8G01222)-RELATED"/>
    <property type="match status" value="1"/>
</dbReference>
<dbReference type="InterPro" id="IPR052979">
    <property type="entry name" value="Adenylate-forming_domain"/>
</dbReference>
<feature type="domain" description="AMP-dependent synthetase/ligase" evidence="3">
    <location>
        <begin position="41"/>
        <end position="240"/>
    </location>
</feature>
<accession>A0ABR3ST33</accession>
<dbReference type="InterPro" id="IPR042099">
    <property type="entry name" value="ANL_N_sf"/>
</dbReference>
<dbReference type="SUPFAM" id="SSF52343">
    <property type="entry name" value="Ferredoxin reductase-like, C-terminal NADP-linked domain"/>
    <property type="match status" value="1"/>
</dbReference>
<dbReference type="SUPFAM" id="SSF56801">
    <property type="entry name" value="Acetyl-CoA synthetase-like"/>
    <property type="match status" value="1"/>
</dbReference>
<dbReference type="InterPro" id="IPR020845">
    <property type="entry name" value="AMP-binding_CS"/>
</dbReference>
<evidence type="ECO:0000259" key="3">
    <source>
        <dbReference type="Pfam" id="PF00501"/>
    </source>
</evidence>
<dbReference type="InterPro" id="IPR045851">
    <property type="entry name" value="AMP-bd_C_sf"/>
</dbReference>
<comment type="caution">
    <text evidence="4">The sequence shown here is derived from an EMBL/GenBank/DDBJ whole genome shotgun (WGS) entry which is preliminary data.</text>
</comment>
<evidence type="ECO:0000256" key="2">
    <source>
        <dbReference type="SAM" id="Phobius"/>
    </source>
</evidence>
<gene>
    <name evidence="4" type="ORF">SLS56_005555</name>
</gene>
<feature type="transmembrane region" description="Helical" evidence="2">
    <location>
        <begin position="703"/>
        <end position="721"/>
    </location>
</feature>
<name>A0ABR3ST33_9PEZI</name>
<keyword evidence="2" id="KW-1133">Transmembrane helix</keyword>
<protein>
    <recommendedName>
        <fullName evidence="3">AMP-dependent synthetase/ligase domain-containing protein</fullName>
    </recommendedName>
</protein>
<evidence type="ECO:0000313" key="4">
    <source>
        <dbReference type="EMBL" id="KAL1629112.1"/>
    </source>
</evidence>
<feature type="transmembrane region" description="Helical" evidence="2">
    <location>
        <begin position="595"/>
        <end position="620"/>
    </location>
</feature>
<dbReference type="InterPro" id="IPR000873">
    <property type="entry name" value="AMP-dep_synth/lig_dom"/>
</dbReference>
<sequence length="927" mass="102339">MEPAFQNLESLPYHDRRQFIEFGRGRNKPRPFTLVHKAFEHIADIEPTLVAASHNGITIAYGELERQANQLSNSLIQSGLQPRERVCVVVQRSIPMLVAIFAVLKSGCQYVPIDGGVVTEEMLAHIFSDTQAPVILCLAKFEDKVKRNTAPTQQIHVLDAAQTENYSTGRPDVDVSEKDGAYIIYTSGTTGMPKGVDVAHGNVTNTLCLSPADLDIVPGSKVSQVLNISFDMEITILNTAHIHKPGQELSIGKPIPNTTVYILNEDEQPVSIGEVGAMWVGGKGVTRGYLNLPKLTASRFKPDAFKKDGSMMFNTGDLVRWRKDGSLDILGRADDQVKIKGFRVELDGVASVIEKFCGVEKACAILIDGALWAFYSTHSEVDGAALTQHTEKSLPYYAVPTKWISVAEMPLTSNGKVDKRCLKGMAAQSSPAQLPETPPETPPESLRLDTPPASLHVADSKDPEKGVVVVSSIPSSSTGSLKEREVEEDFTLPEKNGIHGERWLRHRFFSLYRRFFSIVWIANIVPVIVLASGYWKTHTFRLESMTTATAANLTFAILMRQEYVINALFNLATAVPTWMPLAIRRQCARVFHIGGLHSGCAVMATIWFTAFIIAATRYYAIGDPEVPISLAALVVSYLVVLLLLGMIVMAYPAIRAKYHDHFELVHRFAGWTALALIWVQTILTVDSLRGATPLGQALASSAGFWLIVVITISIVLPWVRLRKVKVRSEKLSDHAIRLHFDYTDTYPGTAVRLSERPLVEWHAFATISEPGKKGFSLVVSNAGDWTKRQIERCPTEIWVRGIPACGVLRIAPLFKSIVLVATGSGIGPCLPVIMAKRVPCRIFWSTPHPEQTFGKEIVKEVYDTDPNAVIHNTRTMGKPDMVAISYRLYKELGAEAVCIISNKKLTQKVVYAMESRGIPAYGAIWDS</sequence>
<dbReference type="EMBL" id="JAJVDC020000057">
    <property type="protein sequence ID" value="KAL1629112.1"/>
    <property type="molecule type" value="Genomic_DNA"/>
</dbReference>
<proteinExistence type="predicted"/>
<feature type="domain" description="AMP-dependent synthetase/ligase" evidence="3">
    <location>
        <begin position="249"/>
        <end position="290"/>
    </location>
</feature>